<name>A0A919KK59_9XANT</name>
<keyword evidence="2" id="KW-1185">Reference proteome</keyword>
<reference evidence="1" key="1">
    <citation type="journal article" date="2014" name="Int. J. Syst. Evol. Microbiol.">
        <title>Complete genome sequence of Corynebacterium casei LMG S-19264T (=DSM 44701T), isolated from a smear-ripened cheese.</title>
        <authorList>
            <consortium name="US DOE Joint Genome Institute (JGI-PGF)"/>
            <person name="Walter F."/>
            <person name="Albersmeier A."/>
            <person name="Kalinowski J."/>
            <person name="Ruckert C."/>
        </authorList>
    </citation>
    <scope>NUCLEOTIDE SEQUENCE</scope>
    <source>
        <strain evidence="1">JCM 13306</strain>
    </source>
</reference>
<gene>
    <name evidence="1" type="ORF">GCM10009090_32380</name>
</gene>
<protein>
    <submittedName>
        <fullName evidence="1">Uncharacterized protein</fullName>
    </submittedName>
</protein>
<proteinExistence type="predicted"/>
<comment type="caution">
    <text evidence="1">The sequence shown here is derived from an EMBL/GenBank/DDBJ whole genome shotgun (WGS) entry which is preliminary data.</text>
</comment>
<dbReference type="EMBL" id="BNBA01000033">
    <property type="protein sequence ID" value="GHH58934.1"/>
    <property type="molecule type" value="Genomic_DNA"/>
</dbReference>
<reference evidence="1" key="2">
    <citation type="submission" date="2020-09" db="EMBL/GenBank/DDBJ databases">
        <authorList>
            <person name="Sun Q."/>
            <person name="Ohkuma M."/>
        </authorList>
    </citation>
    <scope>NUCLEOTIDE SEQUENCE</scope>
    <source>
        <strain evidence="1">JCM 13306</strain>
    </source>
</reference>
<evidence type="ECO:0000313" key="1">
    <source>
        <dbReference type="EMBL" id="GHH58934.1"/>
    </source>
</evidence>
<dbReference type="AlphaFoldDB" id="A0A919KK59"/>
<accession>A0A919KK59</accession>
<dbReference type="Proteomes" id="UP000623958">
    <property type="component" value="Unassembled WGS sequence"/>
</dbReference>
<organism evidence="1 2">
    <name type="scientific">Xanthomonas boreopolis</name>
    <dbReference type="NCBI Taxonomy" id="86183"/>
    <lineage>
        <taxon>Bacteria</taxon>
        <taxon>Pseudomonadati</taxon>
        <taxon>Pseudomonadota</taxon>
        <taxon>Gammaproteobacteria</taxon>
        <taxon>Lysobacterales</taxon>
        <taxon>Lysobacteraceae</taxon>
        <taxon>Xanthomonas</taxon>
    </lineage>
</organism>
<sequence>MDANRRVSRERVNGVFFASGPGFWETRPVFWLFVATSSLCLLFDSRALGWSGLSALMLGAWASRRGWRVREARRLGRD</sequence>
<evidence type="ECO:0000313" key="2">
    <source>
        <dbReference type="Proteomes" id="UP000623958"/>
    </source>
</evidence>
<dbReference type="RefSeq" id="WP_434029861.1">
    <property type="nucleotide sequence ID" value="NZ_BNBA01000033.1"/>
</dbReference>